<dbReference type="Pfam" id="PF00487">
    <property type="entry name" value="FA_desaturase"/>
    <property type="match status" value="1"/>
</dbReference>
<dbReference type="EMBL" id="KB007974">
    <property type="protein sequence ID" value="ELR17092.1"/>
    <property type="molecule type" value="Genomic_DNA"/>
</dbReference>
<protein>
    <submittedName>
        <fullName evidence="3">Fatty acid desaturase, putative</fullName>
    </submittedName>
</protein>
<dbReference type="AlphaFoldDB" id="L8GW06"/>
<feature type="transmembrane region" description="Helical" evidence="1">
    <location>
        <begin position="119"/>
        <end position="139"/>
    </location>
</feature>
<dbReference type="InterPro" id="IPR005804">
    <property type="entry name" value="FA_desaturase_dom"/>
</dbReference>
<dbReference type="GO" id="GO:0006636">
    <property type="term" value="P:unsaturated fatty acid biosynthetic process"/>
    <property type="evidence" value="ECO:0007669"/>
    <property type="project" value="UniProtKB-ARBA"/>
</dbReference>
<evidence type="ECO:0000313" key="3">
    <source>
        <dbReference type="EMBL" id="ELR17092.1"/>
    </source>
</evidence>
<dbReference type="OrthoDB" id="260519at2759"/>
<feature type="transmembrane region" description="Helical" evidence="1">
    <location>
        <begin position="298"/>
        <end position="319"/>
    </location>
</feature>
<dbReference type="InterPro" id="IPR036400">
    <property type="entry name" value="Cyt_B5-like_heme/steroid_sf"/>
</dbReference>
<keyword evidence="4" id="KW-1185">Reference proteome</keyword>
<feature type="transmembrane region" description="Helical" evidence="1">
    <location>
        <begin position="145"/>
        <end position="165"/>
    </location>
</feature>
<dbReference type="CDD" id="cd03506">
    <property type="entry name" value="Delta6-FADS-like"/>
    <property type="match status" value="1"/>
</dbReference>
<feature type="transmembrane region" description="Helical" evidence="1">
    <location>
        <begin position="325"/>
        <end position="344"/>
    </location>
</feature>
<dbReference type="PANTHER" id="PTHR19353">
    <property type="entry name" value="FATTY ACID DESATURASE 2"/>
    <property type="match status" value="1"/>
</dbReference>
<organism evidence="3 4">
    <name type="scientific">Acanthamoeba castellanii (strain ATCC 30010 / Neff)</name>
    <dbReference type="NCBI Taxonomy" id="1257118"/>
    <lineage>
        <taxon>Eukaryota</taxon>
        <taxon>Amoebozoa</taxon>
        <taxon>Discosea</taxon>
        <taxon>Longamoebia</taxon>
        <taxon>Centramoebida</taxon>
        <taxon>Acanthamoebidae</taxon>
        <taxon>Acanthamoeba</taxon>
    </lineage>
</organism>
<dbReference type="GO" id="GO:0016020">
    <property type="term" value="C:membrane"/>
    <property type="evidence" value="ECO:0007669"/>
    <property type="project" value="TreeGrafter"/>
</dbReference>
<dbReference type="SMART" id="SM01117">
    <property type="entry name" value="Cyt-b5"/>
    <property type="match status" value="1"/>
</dbReference>
<dbReference type="InterPro" id="IPR012171">
    <property type="entry name" value="Fatty_acid_desaturase"/>
</dbReference>
<dbReference type="Pfam" id="PF00173">
    <property type="entry name" value="Cyt-b5"/>
    <property type="match status" value="1"/>
</dbReference>
<keyword evidence="1" id="KW-0472">Membrane</keyword>
<dbReference type="GO" id="GO:0042759">
    <property type="term" value="P:long-chain fatty acid biosynthetic process"/>
    <property type="evidence" value="ECO:0007669"/>
    <property type="project" value="UniProtKB-ARBA"/>
</dbReference>
<reference evidence="3 4" key="1">
    <citation type="journal article" date="2013" name="Genome Biol.">
        <title>Genome of Acanthamoeba castellanii highlights extensive lateral gene transfer and early evolution of tyrosine kinase signaling.</title>
        <authorList>
            <person name="Clarke M."/>
            <person name="Lohan A.J."/>
            <person name="Liu B."/>
            <person name="Lagkouvardos I."/>
            <person name="Roy S."/>
            <person name="Zafar N."/>
            <person name="Bertelli C."/>
            <person name="Schilde C."/>
            <person name="Kianianmomeni A."/>
            <person name="Burglin T.R."/>
            <person name="Frech C."/>
            <person name="Turcotte B."/>
            <person name="Kopec K.O."/>
            <person name="Synnott J.M."/>
            <person name="Choo C."/>
            <person name="Paponov I."/>
            <person name="Finkler A."/>
            <person name="Soon Heng Tan C."/>
            <person name="Hutchins A.P."/>
            <person name="Weinmeier T."/>
            <person name="Rattei T."/>
            <person name="Chu J.S."/>
            <person name="Gimenez G."/>
            <person name="Irimia M."/>
            <person name="Rigden D.J."/>
            <person name="Fitzpatrick D.A."/>
            <person name="Lorenzo-Morales J."/>
            <person name="Bateman A."/>
            <person name="Chiu C.H."/>
            <person name="Tang P."/>
            <person name="Hegemann P."/>
            <person name="Fromm H."/>
            <person name="Raoult D."/>
            <person name="Greub G."/>
            <person name="Miranda-Saavedra D."/>
            <person name="Chen N."/>
            <person name="Nash P."/>
            <person name="Ginger M.L."/>
            <person name="Horn M."/>
            <person name="Schaap P."/>
            <person name="Caler L."/>
            <person name="Loftus B."/>
        </authorList>
    </citation>
    <scope>NUCLEOTIDE SEQUENCE [LARGE SCALE GENOMIC DNA]</scope>
    <source>
        <strain evidence="3 4">Neff</strain>
    </source>
</reference>
<dbReference type="STRING" id="1257118.L8GW06"/>
<dbReference type="SUPFAM" id="SSF55856">
    <property type="entry name" value="Cytochrome b5-like heme/steroid binding domain"/>
    <property type="match status" value="1"/>
</dbReference>
<dbReference type="GeneID" id="14918168"/>
<gene>
    <name evidence="3" type="ORF">ACA1_057250</name>
</gene>
<accession>L8GW06</accession>
<dbReference type="PIRSF" id="PIRSF015921">
    <property type="entry name" value="FA_sphinglp_des"/>
    <property type="match status" value="1"/>
</dbReference>
<proteinExistence type="predicted"/>
<evidence type="ECO:0000259" key="2">
    <source>
        <dbReference type="PROSITE" id="PS50255"/>
    </source>
</evidence>
<dbReference type="GO" id="GO:0016717">
    <property type="term" value="F:oxidoreductase activity, acting on paired donors, with oxidation of a pair of donors resulting in the reduction of molecular oxygen to two molecules of water"/>
    <property type="evidence" value="ECO:0007669"/>
    <property type="project" value="TreeGrafter"/>
</dbReference>
<keyword evidence="1" id="KW-1133">Transmembrane helix</keyword>
<dbReference type="KEGG" id="acan:ACA1_057250"/>
<dbReference type="Proteomes" id="UP000011083">
    <property type="component" value="Unassembled WGS sequence"/>
</dbReference>
<name>L8GW06_ACACF</name>
<evidence type="ECO:0000313" key="4">
    <source>
        <dbReference type="Proteomes" id="UP000011083"/>
    </source>
</evidence>
<evidence type="ECO:0000256" key="1">
    <source>
        <dbReference type="SAM" id="Phobius"/>
    </source>
</evidence>
<dbReference type="RefSeq" id="XP_004339105.1">
    <property type="nucleotide sequence ID" value="XM_004339057.1"/>
</dbReference>
<dbReference type="VEuPathDB" id="AmoebaDB:ACA1_057250"/>
<keyword evidence="1" id="KW-0812">Transmembrane</keyword>
<dbReference type="PANTHER" id="PTHR19353:SF19">
    <property type="entry name" value="DELTA(5) FATTY ACID DESATURASE C-RELATED"/>
    <property type="match status" value="1"/>
</dbReference>
<dbReference type="InterPro" id="IPR001199">
    <property type="entry name" value="Cyt_B5-like_heme/steroid-bd"/>
</dbReference>
<dbReference type="PROSITE" id="PS50255">
    <property type="entry name" value="CYTOCHROME_B5_2"/>
    <property type="match status" value="1"/>
</dbReference>
<dbReference type="PRINTS" id="PR00363">
    <property type="entry name" value="CYTOCHROMEB5"/>
</dbReference>
<dbReference type="Gene3D" id="3.10.120.10">
    <property type="entry name" value="Cytochrome b5-like heme/steroid binding domain"/>
    <property type="match status" value="1"/>
</dbReference>
<sequence length="452" mass="51442">MENMKSVELSWRQLAEHNKEGDAWLAIRGQVYDVTSWVNAHPGGKDTILLNAGRDATQLFEAYHPVWVSKTLERYRVGSLIDSEHPTFPPMSEFYLTLKQRVERYFKDAGVKHTQGTRLLLTSVVLIFVCLASWLGAVYAAQASLLLGVAFAVGSGVGMALLSLIPVHEGSHAALTSSPWTWRFMGAIHDFINGCSFYMWCHQHFLGHHPFTNVAEADPDVHTNDPVDFRRIKAEQPWYSHYRLQHLYAPVLYGLLATKFRINDIQIMFFLGENGKIRVNPTGPWHWSMFILGKLFWVTYRIVIPSFYLPLGHVFALVMASDLVASYYLALMFQVNHVVAPAIWPKVNKKTGMIDMDWAKLQVMTTIDYAHGSWLTTFLSGALNHQVVHHLFPNISQRLPRGSQTHYPEIAPIVRKTCEEYEVPYVVLPSFWVALKAHLHYLMVMGGAPDLH</sequence>
<dbReference type="OMA" id="LSANWWN"/>
<feature type="domain" description="Cytochrome b5 heme-binding" evidence="2">
    <location>
        <begin position="6"/>
        <end position="81"/>
    </location>
</feature>